<dbReference type="InterPro" id="IPR023393">
    <property type="entry name" value="START-like_dom_sf"/>
</dbReference>
<gene>
    <name evidence="1" type="ORF">GT003_17195</name>
</gene>
<keyword evidence="2" id="KW-1185">Reference proteome</keyword>
<reference evidence="1 2" key="1">
    <citation type="submission" date="2020-01" db="EMBL/GenBank/DDBJ databases">
        <title>Paenibacillus soybeanensis sp. nov. isolated from the nodules of soybean (Glycine max(L.) Merr).</title>
        <authorList>
            <person name="Wang H."/>
        </authorList>
    </citation>
    <scope>NUCLEOTIDE SEQUENCE [LARGE SCALE GENOMIC DNA]</scope>
    <source>
        <strain evidence="1 2">DSM 23054</strain>
    </source>
</reference>
<organism evidence="1 2">
    <name type="scientific">Paenibacillus sacheonensis</name>
    <dbReference type="NCBI Taxonomy" id="742054"/>
    <lineage>
        <taxon>Bacteria</taxon>
        <taxon>Bacillati</taxon>
        <taxon>Bacillota</taxon>
        <taxon>Bacilli</taxon>
        <taxon>Bacillales</taxon>
        <taxon>Paenibacillaceae</taxon>
        <taxon>Paenibacillus</taxon>
    </lineage>
</organism>
<proteinExistence type="predicted"/>
<dbReference type="OrthoDB" id="9810827at2"/>
<evidence type="ECO:0000313" key="2">
    <source>
        <dbReference type="Proteomes" id="UP000558113"/>
    </source>
</evidence>
<dbReference type="SUPFAM" id="SSF55961">
    <property type="entry name" value="Bet v1-like"/>
    <property type="match status" value="1"/>
</dbReference>
<sequence>MVIGASGELGSENTVELNIQEVGEVDVDRDAPVIVHLSIEINAAPETVWRIQTGIEQWPTWQKDISRAQLAGSIAAGSTFRWETHGLDIVSTIREVVPMRRIVWGGPAHGIVGIHAWSITPASQGVLVHTTESWNGPAVTADPGGMRAALISSLADWLSALKTTAEAAN</sequence>
<accession>A0A7X5C200</accession>
<dbReference type="Pfam" id="PF10604">
    <property type="entry name" value="Polyketide_cyc2"/>
    <property type="match status" value="1"/>
</dbReference>
<dbReference type="EMBL" id="JAAAMU010000008">
    <property type="protein sequence ID" value="NBC70740.1"/>
    <property type="molecule type" value="Genomic_DNA"/>
</dbReference>
<comment type="caution">
    <text evidence="1">The sequence shown here is derived from an EMBL/GenBank/DDBJ whole genome shotgun (WGS) entry which is preliminary data.</text>
</comment>
<dbReference type="Proteomes" id="UP000558113">
    <property type="component" value="Unassembled WGS sequence"/>
</dbReference>
<name>A0A7X5C200_9BACL</name>
<dbReference type="AlphaFoldDB" id="A0A7X5C200"/>
<evidence type="ECO:0000313" key="1">
    <source>
        <dbReference type="EMBL" id="NBC70740.1"/>
    </source>
</evidence>
<dbReference type="InterPro" id="IPR019587">
    <property type="entry name" value="Polyketide_cyclase/dehydratase"/>
</dbReference>
<dbReference type="Gene3D" id="3.30.530.20">
    <property type="match status" value="1"/>
</dbReference>
<protein>
    <submittedName>
        <fullName evidence="1">Shy6-polyketide cyclase</fullName>
    </submittedName>
</protein>